<evidence type="ECO:0000259" key="1">
    <source>
        <dbReference type="Pfam" id="PF22479"/>
    </source>
</evidence>
<evidence type="ECO:0000313" key="2">
    <source>
        <dbReference type="EMBL" id="PZL78253.1"/>
    </source>
</evidence>
<gene>
    <name evidence="2" type="ORF">CI088_00345</name>
</gene>
<accession>A0A2W4AB07</accession>
<dbReference type="EMBL" id="PIEU01000001">
    <property type="protein sequence ID" value="PZL78253.1"/>
    <property type="molecule type" value="Genomic_DNA"/>
</dbReference>
<dbReference type="RefSeq" id="WP_111246794.1">
    <property type="nucleotide sequence ID" value="NZ_PIEU01000001.1"/>
</dbReference>
<feature type="domain" description="Cyanophage baseplate Pam3 plug gp18" evidence="1">
    <location>
        <begin position="6"/>
        <end position="105"/>
    </location>
</feature>
<comment type="caution">
    <text evidence="2">The sequence shown here is derived from an EMBL/GenBank/DDBJ whole genome shotgun (WGS) entry which is preliminary data.</text>
</comment>
<dbReference type="InterPro" id="IPR054252">
    <property type="entry name" value="Pam3_gp18"/>
</dbReference>
<name>A0A2W4AB07_9ENTE</name>
<sequence>MSVRGYIPIEKEMIPEKFEIPLGNVNYIFGVDYNKSENIFTIDLFDSDNEPIVIGETLVLNERLWRDIIDDRIPSIDLVPMDESGKAKEITFHNFGVDVFLYMDDLPPNYNEPSLEVGK</sequence>
<reference evidence="2 3" key="1">
    <citation type="submission" date="2017-11" db="EMBL/GenBank/DDBJ databases">
        <title>Draft genome sequence of Enterococcus plantarum TRW2 strain isolated from lettuce.</title>
        <authorList>
            <person name="Kim E.B."/>
            <person name="Marco M.L."/>
            <person name="Williams T.R."/>
            <person name="You I.H."/>
        </authorList>
    </citation>
    <scope>NUCLEOTIDE SEQUENCE [LARGE SCALE GENOMIC DNA]</scope>
    <source>
        <strain evidence="2 3">TRW2</strain>
    </source>
</reference>
<dbReference type="AlphaFoldDB" id="A0A2W4AB07"/>
<evidence type="ECO:0000313" key="3">
    <source>
        <dbReference type="Proteomes" id="UP000249828"/>
    </source>
</evidence>
<protein>
    <recommendedName>
        <fullName evidence="1">Cyanophage baseplate Pam3 plug gp18 domain-containing protein</fullName>
    </recommendedName>
</protein>
<organism evidence="2 3">
    <name type="scientific">Enterococcus plantarum</name>
    <dbReference type="NCBI Taxonomy" id="1077675"/>
    <lineage>
        <taxon>Bacteria</taxon>
        <taxon>Bacillati</taxon>
        <taxon>Bacillota</taxon>
        <taxon>Bacilli</taxon>
        <taxon>Lactobacillales</taxon>
        <taxon>Enterococcaceae</taxon>
        <taxon>Enterococcus</taxon>
    </lineage>
</organism>
<dbReference type="Proteomes" id="UP000249828">
    <property type="component" value="Unassembled WGS sequence"/>
</dbReference>
<proteinExistence type="predicted"/>
<keyword evidence="3" id="KW-1185">Reference proteome</keyword>
<dbReference type="Pfam" id="PF22479">
    <property type="entry name" value="Pam3_gp18"/>
    <property type="match status" value="1"/>
</dbReference>